<dbReference type="InterPro" id="IPR002560">
    <property type="entry name" value="Transposase_DDE"/>
</dbReference>
<feature type="domain" description="Transposase IS204/IS1001/IS1096/IS1165 DDE" evidence="2">
    <location>
        <begin position="2"/>
        <end position="96"/>
    </location>
</feature>
<feature type="compositionally biased region" description="Basic and acidic residues" evidence="1">
    <location>
        <begin position="114"/>
        <end position="124"/>
    </location>
</feature>
<proteinExistence type="predicted"/>
<protein>
    <submittedName>
        <fullName evidence="3">Transposase</fullName>
    </submittedName>
</protein>
<dbReference type="Pfam" id="PF01610">
    <property type="entry name" value="DDE_Tnp_ISL3"/>
    <property type="match status" value="1"/>
</dbReference>
<reference evidence="3 4" key="1">
    <citation type="submission" date="2024-08" db="EMBL/GenBank/DDBJ databases">
        <title>Genome sequence of Streptomyces aureus CACIA-1.46HGO.</title>
        <authorList>
            <person name="Evangelista-Martinez Z."/>
        </authorList>
    </citation>
    <scope>NUCLEOTIDE SEQUENCE [LARGE SCALE GENOMIC DNA]</scope>
    <source>
        <strain evidence="3 4">CACIA-1.46HGO</strain>
    </source>
</reference>
<dbReference type="EMBL" id="JBGOSP010000020">
    <property type="protein sequence ID" value="MFA3840990.1"/>
    <property type="molecule type" value="Genomic_DNA"/>
</dbReference>
<dbReference type="PANTHER" id="PTHR33498:SF1">
    <property type="entry name" value="TRANSPOSASE FOR INSERTION SEQUENCE ELEMENT IS1557"/>
    <property type="match status" value="1"/>
</dbReference>
<feature type="compositionally biased region" description="Basic and acidic residues" evidence="1">
    <location>
        <begin position="132"/>
        <end position="141"/>
    </location>
</feature>
<evidence type="ECO:0000256" key="1">
    <source>
        <dbReference type="SAM" id="MobiDB-lite"/>
    </source>
</evidence>
<keyword evidence="4" id="KW-1185">Reference proteome</keyword>
<dbReference type="InterPro" id="IPR047951">
    <property type="entry name" value="Transpos_ISL3"/>
</dbReference>
<dbReference type="Proteomes" id="UP001571476">
    <property type="component" value="Unassembled WGS sequence"/>
</dbReference>
<evidence type="ECO:0000313" key="4">
    <source>
        <dbReference type="Proteomes" id="UP001571476"/>
    </source>
</evidence>
<evidence type="ECO:0000259" key="2">
    <source>
        <dbReference type="Pfam" id="PF01610"/>
    </source>
</evidence>
<dbReference type="RefSeq" id="WP_372565344.1">
    <property type="nucleotide sequence ID" value="NZ_JBGOSP010000020.1"/>
</dbReference>
<accession>A0ABV4SRJ5</accession>
<sequence>MLGVDDFATRRGQHYGTVLIDCETGQSLDLLPGRDAATLAGRLRKHPGSEIICRDRAGSYADGAHTGAPNAVQVAERFHLWQNLGTVVERSLSRHNNCVKAVVVRNDGPASDVVAHRADADSPRPEGPAGSGRRELAKGPF</sequence>
<comment type="caution">
    <text evidence="3">The sequence shown here is derived from an EMBL/GenBank/DDBJ whole genome shotgun (WGS) entry which is preliminary data.</text>
</comment>
<name>A0ABV4SRJ5_9ACTN</name>
<dbReference type="PANTHER" id="PTHR33498">
    <property type="entry name" value="TRANSPOSASE FOR INSERTION SEQUENCE ELEMENT IS1557"/>
    <property type="match status" value="1"/>
</dbReference>
<organism evidence="3 4">
    <name type="scientific">Streptomyces aureus</name>
    <dbReference type="NCBI Taxonomy" id="193461"/>
    <lineage>
        <taxon>Bacteria</taxon>
        <taxon>Bacillati</taxon>
        <taxon>Actinomycetota</taxon>
        <taxon>Actinomycetes</taxon>
        <taxon>Kitasatosporales</taxon>
        <taxon>Streptomycetaceae</taxon>
        <taxon>Streptomyces</taxon>
    </lineage>
</organism>
<evidence type="ECO:0000313" key="3">
    <source>
        <dbReference type="EMBL" id="MFA3840990.1"/>
    </source>
</evidence>
<gene>
    <name evidence="3" type="ORF">ACEG43_33135</name>
</gene>
<feature type="region of interest" description="Disordered" evidence="1">
    <location>
        <begin position="110"/>
        <end position="141"/>
    </location>
</feature>